<dbReference type="Proteomes" id="UP001497497">
    <property type="component" value="Unassembled WGS sequence"/>
</dbReference>
<keyword evidence="3" id="KW-1185">Reference proteome</keyword>
<evidence type="ECO:0000313" key="3">
    <source>
        <dbReference type="Proteomes" id="UP001497497"/>
    </source>
</evidence>
<comment type="caution">
    <text evidence="2">The sequence shown here is derived from an EMBL/GenBank/DDBJ whole genome shotgun (WGS) entry which is preliminary data.</text>
</comment>
<feature type="signal peptide" evidence="1">
    <location>
        <begin position="1"/>
        <end position="21"/>
    </location>
</feature>
<proteinExistence type="predicted"/>
<evidence type="ECO:0000313" key="2">
    <source>
        <dbReference type="EMBL" id="CAL1530356.1"/>
    </source>
</evidence>
<reference evidence="2 3" key="1">
    <citation type="submission" date="2024-04" db="EMBL/GenBank/DDBJ databases">
        <authorList>
            <consortium name="Genoscope - CEA"/>
            <person name="William W."/>
        </authorList>
    </citation>
    <scope>NUCLEOTIDE SEQUENCE [LARGE SCALE GENOMIC DNA]</scope>
</reference>
<keyword evidence="1" id="KW-0732">Signal</keyword>
<dbReference type="InterPro" id="IPR009003">
    <property type="entry name" value="Peptidase_S1_PA"/>
</dbReference>
<accession>A0AAV2HD06</accession>
<evidence type="ECO:0000256" key="1">
    <source>
        <dbReference type="SAM" id="SignalP"/>
    </source>
</evidence>
<sequence length="248" mass="25134">MSCLIATSLAVLLGLATFVTSVKDGTEVDQCGYPGLVAVLAPNDAIVCNGILISGTLVVPQICGVGMDEFLKSNDLTLVYGNGTRATIPTGTSGTLTGGLYSYTITNPLGSACNIDATVYNSDSDTLDTSTCEVVGFGSDSLSSKIYDGVVYASTLTKSSSSPCCDVIMNSLTSSQKGVILDSTASFNCLIATGAVCGSGDLGAPVYCNTTSGATVVTGLTSSTPCASSDTFLVHDLTQGATNFKFGY</sequence>
<name>A0AAV2HD06_LYMST</name>
<gene>
    <name evidence="2" type="ORF">GSLYS_00004489001</name>
</gene>
<protein>
    <submittedName>
        <fullName evidence="2">Uncharacterized protein</fullName>
    </submittedName>
</protein>
<dbReference type="SUPFAM" id="SSF50494">
    <property type="entry name" value="Trypsin-like serine proteases"/>
    <property type="match status" value="1"/>
</dbReference>
<dbReference type="EMBL" id="CAXITT010000068">
    <property type="protein sequence ID" value="CAL1530356.1"/>
    <property type="molecule type" value="Genomic_DNA"/>
</dbReference>
<feature type="chain" id="PRO_5043830727" evidence="1">
    <location>
        <begin position="22"/>
        <end position="248"/>
    </location>
</feature>
<dbReference type="AlphaFoldDB" id="A0AAV2HD06"/>
<organism evidence="2 3">
    <name type="scientific">Lymnaea stagnalis</name>
    <name type="common">Great pond snail</name>
    <name type="synonym">Helix stagnalis</name>
    <dbReference type="NCBI Taxonomy" id="6523"/>
    <lineage>
        <taxon>Eukaryota</taxon>
        <taxon>Metazoa</taxon>
        <taxon>Spiralia</taxon>
        <taxon>Lophotrochozoa</taxon>
        <taxon>Mollusca</taxon>
        <taxon>Gastropoda</taxon>
        <taxon>Heterobranchia</taxon>
        <taxon>Euthyneura</taxon>
        <taxon>Panpulmonata</taxon>
        <taxon>Hygrophila</taxon>
        <taxon>Lymnaeoidea</taxon>
        <taxon>Lymnaeidae</taxon>
        <taxon>Lymnaea</taxon>
    </lineage>
</organism>